<name>A0AAN9SUK3_PSOTE</name>
<comment type="caution">
    <text evidence="2">The sequence shown here is derived from an EMBL/GenBank/DDBJ whole genome shotgun (WGS) entry which is preliminary data.</text>
</comment>
<keyword evidence="1" id="KW-0812">Transmembrane</keyword>
<proteinExistence type="predicted"/>
<protein>
    <submittedName>
        <fullName evidence="2">Uncharacterized protein</fullName>
    </submittedName>
</protein>
<dbReference type="Proteomes" id="UP001386955">
    <property type="component" value="Unassembled WGS sequence"/>
</dbReference>
<feature type="transmembrane region" description="Helical" evidence="1">
    <location>
        <begin position="62"/>
        <end position="82"/>
    </location>
</feature>
<dbReference type="EMBL" id="JAYMYS010000002">
    <property type="protein sequence ID" value="KAK7406588.1"/>
    <property type="molecule type" value="Genomic_DNA"/>
</dbReference>
<evidence type="ECO:0000313" key="2">
    <source>
        <dbReference type="EMBL" id="KAK7406588.1"/>
    </source>
</evidence>
<accession>A0AAN9SUK3</accession>
<keyword evidence="3" id="KW-1185">Reference proteome</keyword>
<feature type="transmembrane region" description="Helical" evidence="1">
    <location>
        <begin position="31"/>
        <end position="50"/>
    </location>
</feature>
<evidence type="ECO:0000313" key="3">
    <source>
        <dbReference type="Proteomes" id="UP001386955"/>
    </source>
</evidence>
<evidence type="ECO:0000256" key="1">
    <source>
        <dbReference type="SAM" id="Phobius"/>
    </source>
</evidence>
<sequence length="93" mass="10072">MTTFSCVSHSHDKMSLVIRAYTPLFSISKDALVVTVSSVVFNVATSIIDVEIISLPTSLKVLGLIPMVVLIVVIVFIAKLLVEFLMSSHVPAK</sequence>
<organism evidence="2 3">
    <name type="scientific">Psophocarpus tetragonolobus</name>
    <name type="common">Winged bean</name>
    <name type="synonym">Dolichos tetragonolobus</name>
    <dbReference type="NCBI Taxonomy" id="3891"/>
    <lineage>
        <taxon>Eukaryota</taxon>
        <taxon>Viridiplantae</taxon>
        <taxon>Streptophyta</taxon>
        <taxon>Embryophyta</taxon>
        <taxon>Tracheophyta</taxon>
        <taxon>Spermatophyta</taxon>
        <taxon>Magnoliopsida</taxon>
        <taxon>eudicotyledons</taxon>
        <taxon>Gunneridae</taxon>
        <taxon>Pentapetalae</taxon>
        <taxon>rosids</taxon>
        <taxon>fabids</taxon>
        <taxon>Fabales</taxon>
        <taxon>Fabaceae</taxon>
        <taxon>Papilionoideae</taxon>
        <taxon>50 kb inversion clade</taxon>
        <taxon>NPAAA clade</taxon>
        <taxon>indigoferoid/millettioid clade</taxon>
        <taxon>Phaseoleae</taxon>
        <taxon>Psophocarpus</taxon>
    </lineage>
</organism>
<gene>
    <name evidence="2" type="ORF">VNO78_08216</name>
</gene>
<keyword evidence="1" id="KW-0472">Membrane</keyword>
<reference evidence="2 3" key="1">
    <citation type="submission" date="2024-01" db="EMBL/GenBank/DDBJ databases">
        <title>The genomes of 5 underutilized Papilionoideae crops provide insights into root nodulation and disease resistanc.</title>
        <authorList>
            <person name="Jiang F."/>
        </authorList>
    </citation>
    <scope>NUCLEOTIDE SEQUENCE [LARGE SCALE GENOMIC DNA]</scope>
    <source>
        <strain evidence="2">DUOXIRENSHENG_FW03</strain>
        <tissue evidence="2">Leaves</tissue>
    </source>
</reference>
<keyword evidence="1" id="KW-1133">Transmembrane helix</keyword>
<dbReference type="AlphaFoldDB" id="A0AAN9SUK3"/>